<organism evidence="2 3">
    <name type="scientific">Mycena indigotica</name>
    <dbReference type="NCBI Taxonomy" id="2126181"/>
    <lineage>
        <taxon>Eukaryota</taxon>
        <taxon>Fungi</taxon>
        <taxon>Dikarya</taxon>
        <taxon>Basidiomycota</taxon>
        <taxon>Agaricomycotina</taxon>
        <taxon>Agaricomycetes</taxon>
        <taxon>Agaricomycetidae</taxon>
        <taxon>Agaricales</taxon>
        <taxon>Marasmiineae</taxon>
        <taxon>Mycenaceae</taxon>
        <taxon>Mycena</taxon>
    </lineage>
</organism>
<evidence type="ECO:0000313" key="3">
    <source>
        <dbReference type="Proteomes" id="UP000636479"/>
    </source>
</evidence>
<evidence type="ECO:0000313" key="2">
    <source>
        <dbReference type="EMBL" id="KAF7311807.1"/>
    </source>
</evidence>
<protein>
    <submittedName>
        <fullName evidence="2">Uncharacterized protein</fullName>
    </submittedName>
</protein>
<gene>
    <name evidence="2" type="ORF">MIND_00191200</name>
</gene>
<sequence>MATANANANTAAAPRQDALVSVLTRALQDKQREVDELQERLRAVDGNVNSQQPRELHVGDQYPPPAMAADEVAAPEPAEAREEESGTERSSGSPTPSAASAANDDMREDTVYHTVRHHALTAGPYDPRADSEPPYGGLPPADAGLPQTRRTLAPYPSPFAYYPSAHPVPAAEGQRPGTGA</sequence>
<feature type="compositionally biased region" description="Low complexity" evidence="1">
    <location>
        <begin position="158"/>
        <end position="167"/>
    </location>
</feature>
<dbReference type="EMBL" id="JACAZF010000002">
    <property type="protein sequence ID" value="KAF7311807.1"/>
    <property type="molecule type" value="Genomic_DNA"/>
</dbReference>
<comment type="caution">
    <text evidence="2">The sequence shown here is derived from an EMBL/GenBank/DDBJ whole genome shotgun (WGS) entry which is preliminary data.</text>
</comment>
<feature type="compositionally biased region" description="Basic and acidic residues" evidence="1">
    <location>
        <begin position="78"/>
        <end position="87"/>
    </location>
</feature>
<dbReference type="AlphaFoldDB" id="A0A8H6WBG9"/>
<name>A0A8H6WBG9_9AGAR</name>
<reference evidence="2" key="1">
    <citation type="submission" date="2020-05" db="EMBL/GenBank/DDBJ databases">
        <title>Mycena genomes resolve the evolution of fungal bioluminescence.</title>
        <authorList>
            <person name="Tsai I.J."/>
        </authorList>
    </citation>
    <scope>NUCLEOTIDE SEQUENCE</scope>
    <source>
        <strain evidence="2">171206Taipei</strain>
    </source>
</reference>
<evidence type="ECO:0000256" key="1">
    <source>
        <dbReference type="SAM" id="MobiDB-lite"/>
    </source>
</evidence>
<keyword evidence="3" id="KW-1185">Reference proteome</keyword>
<dbReference type="Proteomes" id="UP000636479">
    <property type="component" value="Unassembled WGS sequence"/>
</dbReference>
<dbReference type="RefSeq" id="XP_037223915.1">
    <property type="nucleotide sequence ID" value="XM_037358820.1"/>
</dbReference>
<feature type="region of interest" description="Disordered" evidence="1">
    <location>
        <begin position="43"/>
        <end position="180"/>
    </location>
</feature>
<feature type="compositionally biased region" description="Low complexity" evidence="1">
    <location>
        <begin position="67"/>
        <end position="77"/>
    </location>
</feature>
<dbReference type="GeneID" id="59341336"/>
<proteinExistence type="predicted"/>
<feature type="compositionally biased region" description="Low complexity" evidence="1">
    <location>
        <begin position="88"/>
        <end position="102"/>
    </location>
</feature>
<accession>A0A8H6WBG9</accession>